<evidence type="ECO:0000256" key="6">
    <source>
        <dbReference type="SAM" id="Phobius"/>
    </source>
</evidence>
<dbReference type="Pfam" id="PF10271">
    <property type="entry name" value="Tmp39"/>
    <property type="match status" value="1"/>
</dbReference>
<dbReference type="InterPro" id="IPR019397">
    <property type="entry name" value="Uncharacterised_TMEM39"/>
</dbReference>
<evidence type="ECO:0000256" key="3">
    <source>
        <dbReference type="ARBA" id="ARBA00022692"/>
    </source>
</evidence>
<comment type="similarity">
    <text evidence="2">Belongs to the TMEM39 family.</text>
</comment>
<feature type="transmembrane region" description="Helical" evidence="6">
    <location>
        <begin position="261"/>
        <end position="279"/>
    </location>
</feature>
<reference evidence="7" key="1">
    <citation type="submission" date="2021-03" db="EMBL/GenBank/DDBJ databases">
        <title>Chromosome level genome of the anhydrobiotic midge Polypedilum vanderplanki.</title>
        <authorList>
            <person name="Yoshida Y."/>
            <person name="Kikawada T."/>
            <person name="Gusev O."/>
        </authorList>
    </citation>
    <scope>NUCLEOTIDE SEQUENCE</scope>
    <source>
        <strain evidence="7">NIAS01</strain>
        <tissue evidence="7">Whole body or cell culture</tissue>
    </source>
</reference>
<dbReference type="PANTHER" id="PTHR12995">
    <property type="entry name" value="FI21814P1"/>
    <property type="match status" value="1"/>
</dbReference>
<sequence>MSRRRIPPTTRTTPSIFQSSNSTLNNEFNEPIVPKHIAFVQTTNLTHSENEIFSEFIIFVFTLIAASAQFVHLYRSVWWHEESYNNYSMNFYLIDKSLVVFIFVMIGRRFFFCLLAKGLELVCPDRFYIMAERALKYMFLGLLESIFLICNIKIYQNYNVMNILYLIYPIILYLVIFKCKIDPFLRIFNTNKRMPFMGEVLHSCSSNAIDIRQEVDTLRNDFNTRFKQIIFTSVINAYYSAFMPCAFANKHLYFSKFWVSQHLFFTFVSLFTMCATYCLPIRYCDVLHRSAIHLGQWTKLNPRATHPPPQNWSKTQTFAYGSYVKYFGDIFKSTAECTSALPADSGHHRFYFLFKNPSMLYFIICSIQLSTVLIQLMLIMYSKEYIIVISIGLLLITNYYTLFKLVRDYLIVKSIYHNES</sequence>
<feature type="transmembrane region" description="Helical" evidence="6">
    <location>
        <begin position="385"/>
        <end position="403"/>
    </location>
</feature>
<feature type="transmembrane region" description="Helical" evidence="6">
    <location>
        <begin position="160"/>
        <end position="177"/>
    </location>
</feature>
<dbReference type="Proteomes" id="UP001107558">
    <property type="component" value="Chromosome 4"/>
</dbReference>
<dbReference type="OrthoDB" id="438179at2759"/>
<gene>
    <name evidence="7" type="ORF">PVAND_014459</name>
</gene>
<feature type="transmembrane region" description="Helical" evidence="6">
    <location>
        <begin position="137"/>
        <end position="154"/>
    </location>
</feature>
<evidence type="ECO:0000256" key="4">
    <source>
        <dbReference type="ARBA" id="ARBA00022989"/>
    </source>
</evidence>
<comment type="subcellular location">
    <subcellularLocation>
        <location evidence="1">Membrane</location>
        <topology evidence="1">Multi-pass membrane protein</topology>
    </subcellularLocation>
</comment>
<keyword evidence="3 6" id="KW-0812">Transmembrane</keyword>
<dbReference type="GO" id="GO:0016020">
    <property type="term" value="C:membrane"/>
    <property type="evidence" value="ECO:0007669"/>
    <property type="project" value="UniProtKB-SubCell"/>
</dbReference>
<evidence type="ECO:0000313" key="8">
    <source>
        <dbReference type="Proteomes" id="UP001107558"/>
    </source>
</evidence>
<name>A0A9J6B9U4_POLVA</name>
<feature type="transmembrane region" description="Helical" evidence="6">
    <location>
        <begin position="56"/>
        <end position="77"/>
    </location>
</feature>
<protein>
    <recommendedName>
        <fullName evidence="9">Transmembrane protein 39A</fullName>
    </recommendedName>
</protein>
<evidence type="ECO:0000256" key="5">
    <source>
        <dbReference type="ARBA" id="ARBA00023136"/>
    </source>
</evidence>
<keyword evidence="8" id="KW-1185">Reference proteome</keyword>
<dbReference type="AlphaFoldDB" id="A0A9J6B9U4"/>
<dbReference type="EMBL" id="JADBJN010000004">
    <property type="protein sequence ID" value="KAG5666431.1"/>
    <property type="molecule type" value="Genomic_DNA"/>
</dbReference>
<feature type="transmembrane region" description="Helical" evidence="6">
    <location>
        <begin position="97"/>
        <end position="116"/>
    </location>
</feature>
<accession>A0A9J6B9U4</accession>
<keyword evidence="4 6" id="KW-1133">Transmembrane helix</keyword>
<feature type="transmembrane region" description="Helical" evidence="6">
    <location>
        <begin position="359"/>
        <end position="379"/>
    </location>
</feature>
<evidence type="ECO:0008006" key="9">
    <source>
        <dbReference type="Google" id="ProtNLM"/>
    </source>
</evidence>
<organism evidence="7 8">
    <name type="scientific">Polypedilum vanderplanki</name>
    <name type="common">Sleeping chironomid midge</name>
    <dbReference type="NCBI Taxonomy" id="319348"/>
    <lineage>
        <taxon>Eukaryota</taxon>
        <taxon>Metazoa</taxon>
        <taxon>Ecdysozoa</taxon>
        <taxon>Arthropoda</taxon>
        <taxon>Hexapoda</taxon>
        <taxon>Insecta</taxon>
        <taxon>Pterygota</taxon>
        <taxon>Neoptera</taxon>
        <taxon>Endopterygota</taxon>
        <taxon>Diptera</taxon>
        <taxon>Nematocera</taxon>
        <taxon>Chironomoidea</taxon>
        <taxon>Chironomidae</taxon>
        <taxon>Chironominae</taxon>
        <taxon>Polypedilum</taxon>
        <taxon>Polypedilum</taxon>
    </lineage>
</organism>
<evidence type="ECO:0000256" key="2">
    <source>
        <dbReference type="ARBA" id="ARBA00010737"/>
    </source>
</evidence>
<evidence type="ECO:0000313" key="7">
    <source>
        <dbReference type="EMBL" id="KAG5666431.1"/>
    </source>
</evidence>
<feature type="transmembrane region" description="Helical" evidence="6">
    <location>
        <begin position="229"/>
        <end position="249"/>
    </location>
</feature>
<proteinExistence type="inferred from homology"/>
<evidence type="ECO:0000256" key="1">
    <source>
        <dbReference type="ARBA" id="ARBA00004141"/>
    </source>
</evidence>
<dbReference type="PANTHER" id="PTHR12995:SF4">
    <property type="entry name" value="FI21814P1"/>
    <property type="match status" value="1"/>
</dbReference>
<comment type="caution">
    <text evidence="7">The sequence shown here is derived from an EMBL/GenBank/DDBJ whole genome shotgun (WGS) entry which is preliminary data.</text>
</comment>
<keyword evidence="5 6" id="KW-0472">Membrane</keyword>